<evidence type="ECO:0000256" key="3">
    <source>
        <dbReference type="ARBA" id="ARBA00022692"/>
    </source>
</evidence>
<evidence type="ECO:0000256" key="5">
    <source>
        <dbReference type="ARBA" id="ARBA00023237"/>
    </source>
</evidence>
<dbReference type="InterPro" id="IPR057601">
    <property type="entry name" value="Oar-like_b-barrel"/>
</dbReference>
<protein>
    <recommendedName>
        <fullName evidence="6">TonB-dependent transporter Oar-like beta-barrel domain-containing protein</fullName>
    </recommendedName>
</protein>
<feature type="non-terminal residue" evidence="7">
    <location>
        <position position="404"/>
    </location>
</feature>
<evidence type="ECO:0000313" key="7">
    <source>
        <dbReference type="EMBL" id="GAF76425.1"/>
    </source>
</evidence>
<comment type="subcellular location">
    <subcellularLocation>
        <location evidence="1">Cell outer membrane</location>
        <topology evidence="1">Multi-pass membrane protein</topology>
    </subcellularLocation>
</comment>
<dbReference type="SUPFAM" id="SSF56935">
    <property type="entry name" value="Porins"/>
    <property type="match status" value="1"/>
</dbReference>
<dbReference type="Pfam" id="PF25183">
    <property type="entry name" value="OMP_b-brl_4"/>
    <property type="match status" value="1"/>
</dbReference>
<feature type="domain" description="TonB-dependent transporter Oar-like beta-barrel" evidence="6">
    <location>
        <begin position="12"/>
        <end position="361"/>
    </location>
</feature>
<dbReference type="PANTHER" id="PTHR30069">
    <property type="entry name" value="TONB-DEPENDENT OUTER MEMBRANE RECEPTOR"/>
    <property type="match status" value="1"/>
</dbReference>
<dbReference type="InterPro" id="IPR036942">
    <property type="entry name" value="Beta-barrel_TonB_sf"/>
</dbReference>
<evidence type="ECO:0000256" key="1">
    <source>
        <dbReference type="ARBA" id="ARBA00004571"/>
    </source>
</evidence>
<accession>X0TK02</accession>
<keyword evidence="3" id="KW-0812">Transmembrane</keyword>
<feature type="non-terminal residue" evidence="7">
    <location>
        <position position="1"/>
    </location>
</feature>
<dbReference type="AlphaFoldDB" id="X0TK02"/>
<name>X0TK02_9ZZZZ</name>
<dbReference type="GO" id="GO:0015344">
    <property type="term" value="F:siderophore uptake transmembrane transporter activity"/>
    <property type="evidence" value="ECO:0007669"/>
    <property type="project" value="TreeGrafter"/>
</dbReference>
<evidence type="ECO:0000256" key="4">
    <source>
        <dbReference type="ARBA" id="ARBA00023136"/>
    </source>
</evidence>
<dbReference type="GO" id="GO:0009279">
    <property type="term" value="C:cell outer membrane"/>
    <property type="evidence" value="ECO:0007669"/>
    <property type="project" value="UniProtKB-SubCell"/>
</dbReference>
<comment type="caution">
    <text evidence="7">The sequence shown here is derived from an EMBL/GenBank/DDBJ whole genome shotgun (WGS) entry which is preliminary data.</text>
</comment>
<dbReference type="Gene3D" id="2.40.170.20">
    <property type="entry name" value="TonB-dependent receptor, beta-barrel domain"/>
    <property type="match status" value="1"/>
</dbReference>
<sequence>NLSYFAEDFLGGDHEFKIGAQYYHGDTRYSSGYAGEGYFYDYYGDPYSFYQNDVYYVGSAEKSFGGFVDDSWKIGDRLTLNLGLRFDHINSYVPELPIMDGWAGPTSEKSPKVPDMVDWNSIAPRIGLVFSLTSDQKTLLKATYGRYYDKNVMTNWNYPGPNISDQVVYSYDWDLEEYVYWYTITAEEEYAMDPDLKHPYVDLFSVGFERELLPDFATGLTFVYKQYGNLIGLEERAGIYEEVSMVSEDNGQTYTLFNQTNVGTVAKVVTNPSDYEQKYRAVMLTFKKRYSNNWMLNASLTYSKSWGLNTMGRATGGRQENVIYKGGDFGEDPNDYTNARGRMPADRPWILKIQAGYTFPWDILASFNWIYQTGRPYLSFTLFNLNQGPRKVLTEPRGDNKFPT</sequence>
<keyword evidence="4" id="KW-0472">Membrane</keyword>
<dbReference type="GO" id="GO:0044718">
    <property type="term" value="P:siderophore transmembrane transport"/>
    <property type="evidence" value="ECO:0007669"/>
    <property type="project" value="TreeGrafter"/>
</dbReference>
<reference evidence="7" key="1">
    <citation type="journal article" date="2014" name="Front. Microbiol.">
        <title>High frequency of phylogenetically diverse reductive dehalogenase-homologous genes in deep subseafloor sedimentary metagenomes.</title>
        <authorList>
            <person name="Kawai M."/>
            <person name="Futagami T."/>
            <person name="Toyoda A."/>
            <person name="Takaki Y."/>
            <person name="Nishi S."/>
            <person name="Hori S."/>
            <person name="Arai W."/>
            <person name="Tsubouchi T."/>
            <person name="Morono Y."/>
            <person name="Uchiyama I."/>
            <person name="Ito T."/>
            <person name="Fujiyama A."/>
            <person name="Inagaki F."/>
            <person name="Takami H."/>
        </authorList>
    </citation>
    <scope>NUCLEOTIDE SEQUENCE</scope>
    <source>
        <strain evidence="7">Expedition CK06-06</strain>
    </source>
</reference>
<keyword evidence="5" id="KW-0998">Cell outer membrane</keyword>
<keyword evidence="2" id="KW-0813">Transport</keyword>
<evidence type="ECO:0000256" key="2">
    <source>
        <dbReference type="ARBA" id="ARBA00022448"/>
    </source>
</evidence>
<dbReference type="PANTHER" id="PTHR30069:SF46">
    <property type="entry name" value="OAR PROTEIN"/>
    <property type="match status" value="1"/>
</dbReference>
<dbReference type="EMBL" id="BARS01006974">
    <property type="protein sequence ID" value="GAF76425.1"/>
    <property type="molecule type" value="Genomic_DNA"/>
</dbReference>
<organism evidence="7">
    <name type="scientific">marine sediment metagenome</name>
    <dbReference type="NCBI Taxonomy" id="412755"/>
    <lineage>
        <taxon>unclassified sequences</taxon>
        <taxon>metagenomes</taxon>
        <taxon>ecological metagenomes</taxon>
    </lineage>
</organism>
<evidence type="ECO:0000259" key="6">
    <source>
        <dbReference type="Pfam" id="PF25183"/>
    </source>
</evidence>
<dbReference type="InterPro" id="IPR039426">
    <property type="entry name" value="TonB-dep_rcpt-like"/>
</dbReference>
<proteinExistence type="predicted"/>
<gene>
    <name evidence="7" type="ORF">S01H1_13510</name>
</gene>